<organism evidence="1 2">
    <name type="scientific">Rhizophagus irregularis</name>
    <dbReference type="NCBI Taxonomy" id="588596"/>
    <lineage>
        <taxon>Eukaryota</taxon>
        <taxon>Fungi</taxon>
        <taxon>Fungi incertae sedis</taxon>
        <taxon>Mucoromycota</taxon>
        <taxon>Glomeromycotina</taxon>
        <taxon>Glomeromycetes</taxon>
        <taxon>Glomerales</taxon>
        <taxon>Glomeraceae</taxon>
        <taxon>Rhizophagus</taxon>
    </lineage>
</organism>
<dbReference type="Proteomes" id="UP000232722">
    <property type="component" value="Unassembled WGS sequence"/>
</dbReference>
<evidence type="ECO:0000313" key="2">
    <source>
        <dbReference type="Proteomes" id="UP000232722"/>
    </source>
</evidence>
<dbReference type="VEuPathDB" id="FungiDB:RhiirFUN_016101"/>
<comment type="caution">
    <text evidence="1">The sequence shown here is derived from an EMBL/GenBank/DDBJ whole genome shotgun (WGS) entry which is preliminary data.</text>
</comment>
<gene>
    <name evidence="1" type="ORF">RhiirA5_430108</name>
</gene>
<reference evidence="1 2" key="1">
    <citation type="submission" date="2016-04" db="EMBL/GenBank/DDBJ databases">
        <title>Genome analyses suggest a sexual origin of heterokaryosis in a supposedly ancient asexual fungus.</title>
        <authorList>
            <person name="Ropars J."/>
            <person name="Sedzielewska K."/>
            <person name="Noel J."/>
            <person name="Charron P."/>
            <person name="Farinelli L."/>
            <person name="Marton T."/>
            <person name="Kruger M."/>
            <person name="Pelin A."/>
            <person name="Brachmann A."/>
            <person name="Corradi N."/>
        </authorList>
    </citation>
    <scope>NUCLEOTIDE SEQUENCE [LARGE SCALE GENOMIC DNA]</scope>
    <source>
        <strain evidence="1 2">A5</strain>
    </source>
</reference>
<proteinExistence type="predicted"/>
<dbReference type="EMBL" id="LLXJ01002290">
    <property type="protein sequence ID" value="PKB99208.1"/>
    <property type="molecule type" value="Genomic_DNA"/>
</dbReference>
<dbReference type="AlphaFoldDB" id="A0A2N0NXA8"/>
<reference evidence="1 2" key="2">
    <citation type="submission" date="2017-09" db="EMBL/GenBank/DDBJ databases">
        <title>Extensive intraspecific genome diversity in a model arbuscular mycorrhizal fungus.</title>
        <authorList>
            <person name="Chen E.C."/>
            <person name="Morin E."/>
            <person name="Beaudet D."/>
            <person name="Noel J."/>
            <person name="Ndikumana S."/>
            <person name="Charron P."/>
            <person name="St-Onge C."/>
            <person name="Giorgi J."/>
            <person name="Grigoriev I.V."/>
            <person name="Roux C."/>
            <person name="Martin F.M."/>
            <person name="Corradi N."/>
        </authorList>
    </citation>
    <scope>NUCLEOTIDE SEQUENCE [LARGE SCALE GENOMIC DNA]</scope>
    <source>
        <strain evidence="1 2">A5</strain>
    </source>
</reference>
<sequence>MFIPLMPQHNEKNLKEEQINISDIQEMIANRDNIADHIMRYGEAPWIKLHHSEDEAESSKYWQQNIIDNLHIAIKHGQVCRFRYPKERNDHSFIHEDNHGQPELVTSRNNPYLNPHNNNLDDNSLALIQKLLLNSIAERGILAQETCHLLLGIPLYHSSQQNVSLNLNEEAPRCVQGTGSRGNDKEDTSII</sequence>
<protein>
    <submittedName>
        <fullName evidence="1">Uncharacterized protein</fullName>
    </submittedName>
</protein>
<dbReference type="VEuPathDB" id="FungiDB:FUN_018166"/>
<accession>A0A2N0NXA8</accession>
<evidence type="ECO:0000313" key="1">
    <source>
        <dbReference type="EMBL" id="PKB99208.1"/>
    </source>
</evidence>
<name>A0A2N0NXA8_9GLOM</name>
<dbReference type="VEuPathDB" id="FungiDB:RhiirA1_477051"/>